<dbReference type="GO" id="GO:0030313">
    <property type="term" value="C:cell envelope"/>
    <property type="evidence" value="ECO:0007669"/>
    <property type="project" value="UniProtKB-SubCell"/>
</dbReference>
<feature type="domain" description="Thioredoxin" evidence="6">
    <location>
        <begin position="174"/>
        <end position="312"/>
    </location>
</feature>
<dbReference type="EMBL" id="QENZ01000005">
    <property type="protein sequence ID" value="PVX50117.1"/>
    <property type="molecule type" value="Genomic_DNA"/>
</dbReference>
<keyword evidence="2" id="KW-0201">Cytochrome c-type biogenesis</keyword>
<evidence type="ECO:0000313" key="7">
    <source>
        <dbReference type="EMBL" id="PVX50117.1"/>
    </source>
</evidence>
<organism evidence="7 8">
    <name type="scientific">Balneicella halophila</name>
    <dbReference type="NCBI Taxonomy" id="1537566"/>
    <lineage>
        <taxon>Bacteria</taxon>
        <taxon>Pseudomonadati</taxon>
        <taxon>Bacteroidota</taxon>
        <taxon>Bacteroidia</taxon>
        <taxon>Bacteroidales</taxon>
        <taxon>Balneicellaceae</taxon>
        <taxon>Balneicella</taxon>
    </lineage>
</organism>
<keyword evidence="4" id="KW-0676">Redox-active center</keyword>
<dbReference type="GO" id="GO:0016209">
    <property type="term" value="F:antioxidant activity"/>
    <property type="evidence" value="ECO:0007669"/>
    <property type="project" value="InterPro"/>
</dbReference>
<dbReference type="Pfam" id="PF00578">
    <property type="entry name" value="AhpC-TSA"/>
    <property type="match status" value="1"/>
</dbReference>
<feature type="coiled-coil region" evidence="5">
    <location>
        <begin position="89"/>
        <end position="116"/>
    </location>
</feature>
<dbReference type="Proteomes" id="UP000251835">
    <property type="component" value="Unassembled WGS sequence"/>
</dbReference>
<name>A0A7L4UPD5_BALHA</name>
<comment type="subcellular location">
    <subcellularLocation>
        <location evidence="1">Cell envelope</location>
    </subcellularLocation>
</comment>
<sequence>MEFSLTGKTNGIENGTMIYLDNADSQNIDLIDSTTVENNNFVFNTKLTNSPIQVALWTDDEHYRFIWLENNKMTFDASKSNFENAKVKGSDIENLAQSLRKELENLTEENQRKREIEFIKTHPNSIVSAEILSTYSTTFGQKETKELFDLFSEQNKKSKYGKIIETYIKLNVEPKIGERFVDFEMIDQNGELQKLSDLKGKIIFLDFWASWCAPCRKENPNLVKTYNKFKSKGFEIFAVSLDENKENWLNAIKKDNLNWYHVNDLKGNGNKASLTYGVEGIPDSFLIDKNGIIVARDLRGEKLNEKLTELLK</sequence>
<dbReference type="PANTHER" id="PTHR42852:SF6">
    <property type="entry name" value="THIOL:DISULFIDE INTERCHANGE PROTEIN DSBE"/>
    <property type="match status" value="1"/>
</dbReference>
<evidence type="ECO:0000256" key="3">
    <source>
        <dbReference type="ARBA" id="ARBA00023157"/>
    </source>
</evidence>
<keyword evidence="8" id="KW-1185">Reference proteome</keyword>
<dbReference type="CDD" id="cd02966">
    <property type="entry name" value="TlpA_like_family"/>
    <property type="match status" value="1"/>
</dbReference>
<evidence type="ECO:0000256" key="5">
    <source>
        <dbReference type="SAM" id="Coils"/>
    </source>
</evidence>
<evidence type="ECO:0000256" key="2">
    <source>
        <dbReference type="ARBA" id="ARBA00022748"/>
    </source>
</evidence>
<evidence type="ECO:0000259" key="6">
    <source>
        <dbReference type="PROSITE" id="PS51352"/>
    </source>
</evidence>
<dbReference type="Gene3D" id="3.40.30.10">
    <property type="entry name" value="Glutaredoxin"/>
    <property type="match status" value="1"/>
</dbReference>
<dbReference type="Pfam" id="PF14289">
    <property type="entry name" value="DUF4369"/>
    <property type="match status" value="1"/>
</dbReference>
<gene>
    <name evidence="7" type="ORF">C7377_1767</name>
</gene>
<dbReference type="InterPro" id="IPR050553">
    <property type="entry name" value="Thioredoxin_ResA/DsbE_sf"/>
</dbReference>
<dbReference type="AlphaFoldDB" id="A0A7L4UPD5"/>
<dbReference type="SUPFAM" id="SSF52833">
    <property type="entry name" value="Thioredoxin-like"/>
    <property type="match status" value="1"/>
</dbReference>
<dbReference type="GO" id="GO:0016491">
    <property type="term" value="F:oxidoreductase activity"/>
    <property type="evidence" value="ECO:0007669"/>
    <property type="project" value="InterPro"/>
</dbReference>
<accession>A0A7L4UPD5</accession>
<proteinExistence type="predicted"/>
<evidence type="ECO:0000256" key="1">
    <source>
        <dbReference type="ARBA" id="ARBA00004196"/>
    </source>
</evidence>
<keyword evidence="5" id="KW-0175">Coiled coil</keyword>
<dbReference type="InterPro" id="IPR036249">
    <property type="entry name" value="Thioredoxin-like_sf"/>
</dbReference>
<dbReference type="InterPro" id="IPR025380">
    <property type="entry name" value="DUF4369"/>
</dbReference>
<evidence type="ECO:0000313" key="8">
    <source>
        <dbReference type="Proteomes" id="UP000251835"/>
    </source>
</evidence>
<comment type="caution">
    <text evidence="7">The sequence shown here is derived from an EMBL/GenBank/DDBJ whole genome shotgun (WGS) entry which is preliminary data.</text>
</comment>
<dbReference type="InterPro" id="IPR000866">
    <property type="entry name" value="AhpC/TSA"/>
</dbReference>
<dbReference type="InterPro" id="IPR017937">
    <property type="entry name" value="Thioredoxin_CS"/>
</dbReference>
<dbReference type="PROSITE" id="PS51352">
    <property type="entry name" value="THIOREDOXIN_2"/>
    <property type="match status" value="1"/>
</dbReference>
<dbReference type="GO" id="GO:0017004">
    <property type="term" value="P:cytochrome complex assembly"/>
    <property type="evidence" value="ECO:0007669"/>
    <property type="project" value="UniProtKB-KW"/>
</dbReference>
<evidence type="ECO:0000256" key="4">
    <source>
        <dbReference type="ARBA" id="ARBA00023284"/>
    </source>
</evidence>
<dbReference type="PROSITE" id="PS00194">
    <property type="entry name" value="THIOREDOXIN_1"/>
    <property type="match status" value="1"/>
</dbReference>
<protein>
    <submittedName>
        <fullName evidence="7">Peroxiredoxin</fullName>
    </submittedName>
</protein>
<keyword evidence="3" id="KW-1015">Disulfide bond</keyword>
<dbReference type="InterPro" id="IPR013766">
    <property type="entry name" value="Thioredoxin_domain"/>
</dbReference>
<reference evidence="7 8" key="1">
    <citation type="submission" date="2018-05" db="EMBL/GenBank/DDBJ databases">
        <title>Genomic Encyclopedia of Type Strains, Phase IV (KMG-IV): sequencing the most valuable type-strain genomes for metagenomic binning, comparative biology and taxonomic classification.</title>
        <authorList>
            <person name="Goeker M."/>
        </authorList>
    </citation>
    <scope>NUCLEOTIDE SEQUENCE [LARGE SCALE GENOMIC DNA]</scope>
    <source>
        <strain evidence="7 8">DSM 28579</strain>
    </source>
</reference>
<dbReference type="PANTHER" id="PTHR42852">
    <property type="entry name" value="THIOL:DISULFIDE INTERCHANGE PROTEIN DSBE"/>
    <property type="match status" value="1"/>
</dbReference>